<evidence type="ECO:0000313" key="1">
    <source>
        <dbReference type="EMBL" id="OWY91259.1"/>
    </source>
</evidence>
<comment type="caution">
    <text evidence="1">The sequence shown here is derived from an EMBL/GenBank/DDBJ whole genome shotgun (WGS) entry which is preliminary data.</text>
</comment>
<sequence length="300" mass="35119">MRVVEPLPASWVDVTNFADEERASDWREMRRSTPQPAQDVVMEDAVESDEEEEETVNSVVKLRLFPTSDQRAKLDQMFAANRAIYVARSREDRLGIASDEKVTQTELARKYRPSMSRYFRDNKRARARHKQVHDEVRDSAFRDFKKAVKSSLVLFFAMKSRDEKTTYPDMKFKSKFSPSNTIEIRKRSVSVVEKHGQDFVRFHTKFFGMEPGCSFATVYDPDEQTFSVKDARSVLKKKFEVVDEMKSMLAQMTTACKARHADRGLTKTSSRLSEHRFRYRLRRRICFTSRKATHVVNDMH</sequence>
<gene>
    <name evidence="1" type="ORF">PHMEG_00040235</name>
</gene>
<dbReference type="AlphaFoldDB" id="A0A225UGL1"/>
<protein>
    <submittedName>
        <fullName evidence="1">Uncharacterized protein</fullName>
    </submittedName>
</protein>
<organism evidence="1 2">
    <name type="scientific">Phytophthora megakarya</name>
    <dbReference type="NCBI Taxonomy" id="4795"/>
    <lineage>
        <taxon>Eukaryota</taxon>
        <taxon>Sar</taxon>
        <taxon>Stramenopiles</taxon>
        <taxon>Oomycota</taxon>
        <taxon>Peronosporomycetes</taxon>
        <taxon>Peronosporales</taxon>
        <taxon>Peronosporaceae</taxon>
        <taxon>Phytophthora</taxon>
    </lineage>
</organism>
<dbReference type="EMBL" id="NBNE01020680">
    <property type="protein sequence ID" value="OWY91259.1"/>
    <property type="molecule type" value="Genomic_DNA"/>
</dbReference>
<reference evidence="2" key="1">
    <citation type="submission" date="2017-03" db="EMBL/GenBank/DDBJ databases">
        <title>Phytopthora megakarya and P. palmivora, two closely related causual agents of cacao black pod achieved similar genome size and gene model numbers by different mechanisms.</title>
        <authorList>
            <person name="Ali S."/>
            <person name="Shao J."/>
            <person name="Larry D.J."/>
            <person name="Kronmiller B."/>
            <person name="Shen D."/>
            <person name="Strem M.D."/>
            <person name="Melnick R.L."/>
            <person name="Guiltinan M.J."/>
            <person name="Tyler B.M."/>
            <person name="Meinhardt L.W."/>
            <person name="Bailey B.A."/>
        </authorList>
    </citation>
    <scope>NUCLEOTIDE SEQUENCE [LARGE SCALE GENOMIC DNA]</scope>
    <source>
        <strain evidence="2">zdho120</strain>
    </source>
</reference>
<evidence type="ECO:0000313" key="2">
    <source>
        <dbReference type="Proteomes" id="UP000198211"/>
    </source>
</evidence>
<proteinExistence type="predicted"/>
<accession>A0A225UGL1</accession>
<name>A0A225UGL1_9STRA</name>
<dbReference type="OrthoDB" id="127939at2759"/>
<keyword evidence="2" id="KW-1185">Reference proteome</keyword>
<dbReference type="Proteomes" id="UP000198211">
    <property type="component" value="Unassembled WGS sequence"/>
</dbReference>